<dbReference type="Proteomes" id="UP000015100">
    <property type="component" value="Unassembled WGS sequence"/>
</dbReference>
<name>S8AEM7_DACHA</name>
<keyword evidence="3" id="KW-1185">Reference proteome</keyword>
<protein>
    <submittedName>
        <fullName evidence="2">Uncharacterized protein</fullName>
    </submittedName>
</protein>
<feature type="region of interest" description="Disordered" evidence="1">
    <location>
        <begin position="173"/>
        <end position="199"/>
    </location>
</feature>
<dbReference type="AlphaFoldDB" id="S8AEM7"/>
<gene>
    <name evidence="2" type="ORF">H072_6619</name>
</gene>
<accession>S8AEM7</accession>
<evidence type="ECO:0000256" key="1">
    <source>
        <dbReference type="SAM" id="MobiDB-lite"/>
    </source>
</evidence>
<reference evidence="3" key="2">
    <citation type="submission" date="2013-04" db="EMBL/GenBank/DDBJ databases">
        <title>Genomic mechanisms accounting for the adaptation to parasitism in nematode-trapping fungi.</title>
        <authorList>
            <person name="Ahren D.G."/>
        </authorList>
    </citation>
    <scope>NUCLEOTIDE SEQUENCE [LARGE SCALE GENOMIC DNA]</scope>
    <source>
        <strain evidence="3">CBS 200.50</strain>
    </source>
</reference>
<evidence type="ECO:0000313" key="3">
    <source>
        <dbReference type="Proteomes" id="UP000015100"/>
    </source>
</evidence>
<sequence>MFKDVIRLLYQPKLNIAWQSHMLRTLQHFKQSIFVLFLEVEDQEVGWSEREEFIATVVKCVFNDDQDREHLLMCIECTENGWVPHAYEMRQKWNVTVIPTLIRFDLVELEGMNYLIRRLLVGDECVDVHKLAAIRDDETCEIVPGPCKRHMAALIPNEKGNFSDGWEWRYVGSPDEEEDEAEQEKGENEGGTAMEEGEDSLERKIANVRDTEGFFLPEIERATTAEGYDTKHNRKLLRIVGKPLKVLKALTHRKKYGEKNGGLFRSKSAQPAQTAARSHKVDQALLRRIETLFGYVSGPDPNFEILPEGYVPRKRNRNQGRKKRA</sequence>
<organism evidence="2 3">
    <name type="scientific">Dactylellina haptotyla (strain CBS 200.50)</name>
    <name type="common">Nematode-trapping fungus</name>
    <name type="synonym">Monacrosporium haptotylum</name>
    <dbReference type="NCBI Taxonomy" id="1284197"/>
    <lineage>
        <taxon>Eukaryota</taxon>
        <taxon>Fungi</taxon>
        <taxon>Dikarya</taxon>
        <taxon>Ascomycota</taxon>
        <taxon>Pezizomycotina</taxon>
        <taxon>Orbiliomycetes</taxon>
        <taxon>Orbiliales</taxon>
        <taxon>Orbiliaceae</taxon>
        <taxon>Dactylellina</taxon>
    </lineage>
</organism>
<proteinExistence type="predicted"/>
<comment type="caution">
    <text evidence="2">The sequence shown here is derived from an EMBL/GenBank/DDBJ whole genome shotgun (WGS) entry which is preliminary data.</text>
</comment>
<evidence type="ECO:0000313" key="2">
    <source>
        <dbReference type="EMBL" id="EPS39606.1"/>
    </source>
</evidence>
<dbReference type="EMBL" id="AQGS01000467">
    <property type="protein sequence ID" value="EPS39606.1"/>
    <property type="molecule type" value="Genomic_DNA"/>
</dbReference>
<dbReference type="Gene3D" id="3.40.30.10">
    <property type="entry name" value="Glutaredoxin"/>
    <property type="match status" value="1"/>
</dbReference>
<dbReference type="HOGENOM" id="CLU_855353_0_0_1"/>
<dbReference type="OrthoDB" id="78947at2759"/>
<reference evidence="2 3" key="1">
    <citation type="journal article" date="2013" name="PLoS Genet.">
        <title>Genomic mechanisms accounting for the adaptation to parasitism in nematode-trapping fungi.</title>
        <authorList>
            <person name="Meerupati T."/>
            <person name="Andersson K.M."/>
            <person name="Friman E."/>
            <person name="Kumar D."/>
            <person name="Tunlid A."/>
            <person name="Ahren D."/>
        </authorList>
    </citation>
    <scope>NUCLEOTIDE SEQUENCE [LARGE SCALE GENOMIC DNA]</scope>
    <source>
        <strain evidence="2 3">CBS 200.50</strain>
    </source>
</reference>